<dbReference type="RefSeq" id="WP_062372909.1">
    <property type="nucleotide sequence ID" value="NZ_CP007140.1"/>
</dbReference>
<dbReference type="EMBL" id="CP007140">
    <property type="protein sequence ID" value="AJC72219.1"/>
    <property type="molecule type" value="Genomic_DNA"/>
</dbReference>
<sequence length="182" mass="20192">MRLIHVVCESASVEDCIKEFTSKIESALNASGGYIKSAKIDLTFGAFMHLSASLLADPSNFGGRVVAKYSTGRSRDRAIESVLAEINPLINNAEVVAFKIGTYTTPVTRKTYAVGVVAYNLPMKPATQITSTPDRRKLLAHVLSLFDYNPRVLNISELARIFNVSRDTIYHDIQQILKEREK</sequence>
<dbReference type="Proteomes" id="UP000062043">
    <property type="component" value="Chromosome"/>
</dbReference>
<dbReference type="PATRIC" id="fig|1432656.3.peg.1709"/>
<proteinExistence type="predicted"/>
<evidence type="ECO:0000313" key="1">
    <source>
        <dbReference type="EMBL" id="AJC72219.1"/>
    </source>
</evidence>
<dbReference type="KEGG" id="tgy:X802_08780"/>
<reference evidence="1 2" key="1">
    <citation type="submission" date="2014-01" db="EMBL/GenBank/DDBJ databases">
        <title>Genome sequencing of Thermococcus guaymasensis.</title>
        <authorList>
            <person name="Zhang X."/>
            <person name="Alvare G."/>
            <person name="Fristensky B."/>
            <person name="Chen L."/>
            <person name="Suen T."/>
            <person name="Chen Q."/>
            <person name="Ma K."/>
        </authorList>
    </citation>
    <scope>NUCLEOTIDE SEQUENCE [LARGE SCALE GENOMIC DNA]</scope>
    <source>
        <strain evidence="1 2">DSM 11113</strain>
    </source>
</reference>
<dbReference type="AlphaFoldDB" id="A0A0X1KLS6"/>
<dbReference type="OrthoDB" id="85398at2157"/>
<dbReference type="InterPro" id="IPR036388">
    <property type="entry name" value="WH-like_DNA-bd_sf"/>
</dbReference>
<keyword evidence="2" id="KW-1185">Reference proteome</keyword>
<dbReference type="GeneID" id="27135742"/>
<accession>A0A0X1KLS6</accession>
<evidence type="ECO:0000313" key="2">
    <source>
        <dbReference type="Proteomes" id="UP000062043"/>
    </source>
</evidence>
<organism evidence="1 2">
    <name type="scientific">Thermococcus guaymasensis DSM 11113</name>
    <dbReference type="NCBI Taxonomy" id="1432656"/>
    <lineage>
        <taxon>Archaea</taxon>
        <taxon>Methanobacteriati</taxon>
        <taxon>Methanobacteriota</taxon>
        <taxon>Thermococci</taxon>
        <taxon>Thermococcales</taxon>
        <taxon>Thermococcaceae</taxon>
        <taxon>Thermococcus</taxon>
    </lineage>
</organism>
<protein>
    <submittedName>
        <fullName evidence="1">Uncharacterized protein</fullName>
    </submittedName>
</protein>
<name>A0A0X1KLS6_9EURY</name>
<gene>
    <name evidence="1" type="ORF">X802_08780</name>
</gene>
<dbReference type="Gene3D" id="1.10.10.10">
    <property type="entry name" value="Winged helix-like DNA-binding domain superfamily/Winged helix DNA-binding domain"/>
    <property type="match status" value="1"/>
</dbReference>